<dbReference type="SUPFAM" id="SSF48726">
    <property type="entry name" value="Immunoglobulin"/>
    <property type="match status" value="1"/>
</dbReference>
<feature type="signal peptide" evidence="1">
    <location>
        <begin position="1"/>
        <end position="19"/>
    </location>
</feature>
<dbReference type="SMART" id="SM00406">
    <property type="entry name" value="IGv"/>
    <property type="match status" value="1"/>
</dbReference>
<keyword evidence="1" id="KW-0732">Signal</keyword>
<dbReference type="Proteomes" id="UP001314169">
    <property type="component" value="Chromosome 19"/>
</dbReference>
<sequence>MELAPLLLALLAHCTGSWADVVFTQPPSMSGSPGQKAVISCTRSSGNIGSNYVHWYQQRPGSAPTLVIYEDDQRPSGVPGRFSGSIDSSSNAAHLTISGLQPEDEADYFCQSALAQ</sequence>
<dbReference type="InterPro" id="IPR036179">
    <property type="entry name" value="Ig-like_dom_sf"/>
</dbReference>
<dbReference type="InterPro" id="IPR013106">
    <property type="entry name" value="Ig_V-set"/>
</dbReference>
<dbReference type="InterPro" id="IPR050150">
    <property type="entry name" value="IgV_Light_Chain"/>
</dbReference>
<dbReference type="Gene3D" id="2.60.40.10">
    <property type="entry name" value="Immunoglobulins"/>
    <property type="match status" value="1"/>
</dbReference>
<dbReference type="InterPro" id="IPR007110">
    <property type="entry name" value="Ig-like_dom"/>
</dbReference>
<proteinExistence type="predicted"/>
<dbReference type="InterPro" id="IPR013783">
    <property type="entry name" value="Ig-like_fold"/>
</dbReference>
<evidence type="ECO:0000313" key="3">
    <source>
        <dbReference type="EMBL" id="CAK6440042.1"/>
    </source>
</evidence>
<feature type="domain" description="Ig-like" evidence="2">
    <location>
        <begin position="5"/>
        <end position="116"/>
    </location>
</feature>
<feature type="chain" id="PRO_5045665969" description="Ig-like domain-containing protein" evidence="1">
    <location>
        <begin position="20"/>
        <end position="116"/>
    </location>
</feature>
<reference evidence="3" key="1">
    <citation type="submission" date="2023-12" db="EMBL/GenBank/DDBJ databases">
        <authorList>
            <person name="Brown T."/>
        </authorList>
    </citation>
    <scope>NUCLEOTIDE SEQUENCE</scope>
</reference>
<dbReference type="InterPro" id="IPR003599">
    <property type="entry name" value="Ig_sub"/>
</dbReference>
<evidence type="ECO:0000313" key="4">
    <source>
        <dbReference type="Proteomes" id="UP001314169"/>
    </source>
</evidence>
<accession>A0ABN9ZP24</accession>
<organism evidence="3 4">
    <name type="scientific">Pipistrellus nathusii</name>
    <name type="common">Nathusius' pipistrelle</name>
    <dbReference type="NCBI Taxonomy" id="59473"/>
    <lineage>
        <taxon>Eukaryota</taxon>
        <taxon>Metazoa</taxon>
        <taxon>Chordata</taxon>
        <taxon>Craniata</taxon>
        <taxon>Vertebrata</taxon>
        <taxon>Euteleostomi</taxon>
        <taxon>Mammalia</taxon>
        <taxon>Eutheria</taxon>
        <taxon>Laurasiatheria</taxon>
        <taxon>Chiroptera</taxon>
        <taxon>Yangochiroptera</taxon>
        <taxon>Vespertilionidae</taxon>
        <taxon>Pipistrellus</taxon>
    </lineage>
</organism>
<dbReference type="SMART" id="SM00409">
    <property type="entry name" value="IG"/>
    <property type="match status" value="1"/>
</dbReference>
<gene>
    <name evidence="3" type="ORF">MPIPNATIZW_LOCUS8348</name>
</gene>
<dbReference type="PROSITE" id="PS50835">
    <property type="entry name" value="IG_LIKE"/>
    <property type="match status" value="1"/>
</dbReference>
<dbReference type="Pfam" id="PF07686">
    <property type="entry name" value="V-set"/>
    <property type="match status" value="1"/>
</dbReference>
<keyword evidence="4" id="KW-1185">Reference proteome</keyword>
<evidence type="ECO:0000259" key="2">
    <source>
        <dbReference type="PROSITE" id="PS50835"/>
    </source>
</evidence>
<name>A0ABN9ZP24_PIPNA</name>
<evidence type="ECO:0000256" key="1">
    <source>
        <dbReference type="SAM" id="SignalP"/>
    </source>
</evidence>
<dbReference type="PANTHER" id="PTHR23267">
    <property type="entry name" value="IMMUNOGLOBULIN LIGHT CHAIN"/>
    <property type="match status" value="1"/>
</dbReference>
<dbReference type="EMBL" id="OY882876">
    <property type="protein sequence ID" value="CAK6440042.1"/>
    <property type="molecule type" value="Genomic_DNA"/>
</dbReference>
<protein>
    <recommendedName>
        <fullName evidence="2">Ig-like domain-containing protein</fullName>
    </recommendedName>
</protein>